<keyword evidence="2" id="KW-1185">Reference proteome</keyword>
<accession>A0A4Y9ZKK2</accession>
<gene>
    <name evidence="1" type="ORF">EWM64_g9854</name>
</gene>
<reference evidence="1 2" key="1">
    <citation type="submission" date="2019-02" db="EMBL/GenBank/DDBJ databases">
        <title>Genome sequencing of the rare red list fungi Hericium alpestre (H. flagellum).</title>
        <authorList>
            <person name="Buettner E."/>
            <person name="Kellner H."/>
        </authorList>
    </citation>
    <scope>NUCLEOTIDE SEQUENCE [LARGE SCALE GENOMIC DNA]</scope>
    <source>
        <strain evidence="1 2">DSM 108284</strain>
    </source>
</reference>
<protein>
    <submittedName>
        <fullName evidence="1">Uncharacterized protein</fullName>
    </submittedName>
</protein>
<sequence>MAGRFRSWTAGPRKVVRHVSLPRLVRLELDGDIKTVAAMLKHLMLPVVKDVRLTGSFNERMHGGVETQAMFCRLAQLLMPDGDGTLPITELSLSQHFSGAFHFMGTVRHAAAGRDPTSLDLRLHTGSEDLSSSFTFDTLFPEVLSAIQSRAPLSLSIARLNLFAPQWFDALSRHVAVIQSISIDGASFDSFFDFLRIGYVDAIGEVLPHLEVLRLREFAPSDVMRWVIVVWLRARMDRKAALRKLVFDRCRRDTLPGRWLDELREVMSDRDYNAVVVENPM</sequence>
<evidence type="ECO:0000313" key="1">
    <source>
        <dbReference type="EMBL" id="TFY74158.1"/>
    </source>
</evidence>
<dbReference type="AlphaFoldDB" id="A0A4Y9ZKK2"/>
<name>A0A4Y9ZKK2_9AGAM</name>
<dbReference type="EMBL" id="SFCI01002262">
    <property type="protein sequence ID" value="TFY74158.1"/>
    <property type="molecule type" value="Genomic_DNA"/>
</dbReference>
<proteinExistence type="predicted"/>
<organism evidence="1 2">
    <name type="scientific">Hericium alpestre</name>
    <dbReference type="NCBI Taxonomy" id="135208"/>
    <lineage>
        <taxon>Eukaryota</taxon>
        <taxon>Fungi</taxon>
        <taxon>Dikarya</taxon>
        <taxon>Basidiomycota</taxon>
        <taxon>Agaricomycotina</taxon>
        <taxon>Agaricomycetes</taxon>
        <taxon>Russulales</taxon>
        <taxon>Hericiaceae</taxon>
        <taxon>Hericium</taxon>
    </lineage>
</organism>
<evidence type="ECO:0000313" key="2">
    <source>
        <dbReference type="Proteomes" id="UP000298061"/>
    </source>
</evidence>
<comment type="caution">
    <text evidence="1">The sequence shown here is derived from an EMBL/GenBank/DDBJ whole genome shotgun (WGS) entry which is preliminary data.</text>
</comment>
<dbReference type="Proteomes" id="UP000298061">
    <property type="component" value="Unassembled WGS sequence"/>
</dbReference>